<sequence>MKLSTATLGLAAVLAVSSFHQAEAIGCPKNIANQLNALNQGSTPSSFAAKFNAAPESVRDSQFFTPSQELAANIGANFDITRAQIYDAAIQFGASEASDLVRTTSNAFTSDVAGTSGSTVNVNGHKVDEIAWLNRFLQERLHSTKHSDSNDASVKLYQSLIDEKQYNWDKSVSGLAITKRNIIIWC</sequence>
<dbReference type="Proteomes" id="UP001150603">
    <property type="component" value="Unassembled WGS sequence"/>
</dbReference>
<gene>
    <name evidence="1" type="ORF">FBU59_004340</name>
</gene>
<name>A0ACC1J618_9FUNG</name>
<proteinExistence type="predicted"/>
<dbReference type="EMBL" id="JANBPW010003063">
    <property type="protein sequence ID" value="KAJ1938768.1"/>
    <property type="molecule type" value="Genomic_DNA"/>
</dbReference>
<accession>A0ACC1J618</accession>
<reference evidence="1" key="1">
    <citation type="submission" date="2022-07" db="EMBL/GenBank/DDBJ databases">
        <title>Phylogenomic reconstructions and comparative analyses of Kickxellomycotina fungi.</title>
        <authorList>
            <person name="Reynolds N.K."/>
            <person name="Stajich J.E."/>
            <person name="Barry K."/>
            <person name="Grigoriev I.V."/>
            <person name="Crous P."/>
            <person name="Smith M.E."/>
        </authorList>
    </citation>
    <scope>NUCLEOTIDE SEQUENCE</scope>
    <source>
        <strain evidence="1">NRRL 5244</strain>
    </source>
</reference>
<keyword evidence="2" id="KW-1185">Reference proteome</keyword>
<evidence type="ECO:0000313" key="2">
    <source>
        <dbReference type="Proteomes" id="UP001150603"/>
    </source>
</evidence>
<comment type="caution">
    <text evidence="1">The sequence shown here is derived from an EMBL/GenBank/DDBJ whole genome shotgun (WGS) entry which is preliminary data.</text>
</comment>
<protein>
    <submittedName>
        <fullName evidence="1">Uncharacterized protein</fullName>
    </submittedName>
</protein>
<evidence type="ECO:0000313" key="1">
    <source>
        <dbReference type="EMBL" id="KAJ1938768.1"/>
    </source>
</evidence>
<organism evidence="1 2">
    <name type="scientific">Linderina macrospora</name>
    <dbReference type="NCBI Taxonomy" id="4868"/>
    <lineage>
        <taxon>Eukaryota</taxon>
        <taxon>Fungi</taxon>
        <taxon>Fungi incertae sedis</taxon>
        <taxon>Zoopagomycota</taxon>
        <taxon>Kickxellomycotina</taxon>
        <taxon>Kickxellomycetes</taxon>
        <taxon>Kickxellales</taxon>
        <taxon>Kickxellaceae</taxon>
        <taxon>Linderina</taxon>
    </lineage>
</organism>